<dbReference type="AlphaFoldDB" id="A0ABD1VLS7"/>
<accession>A0ABD1VLS7</accession>
<dbReference type="EMBL" id="JBFOLJ010000005">
    <property type="protein sequence ID" value="KAL2538300.1"/>
    <property type="molecule type" value="Genomic_DNA"/>
</dbReference>
<evidence type="ECO:0000313" key="3">
    <source>
        <dbReference type="Proteomes" id="UP001604277"/>
    </source>
</evidence>
<proteinExistence type="predicted"/>
<organism evidence="2 3">
    <name type="scientific">Forsythia ovata</name>
    <dbReference type="NCBI Taxonomy" id="205694"/>
    <lineage>
        <taxon>Eukaryota</taxon>
        <taxon>Viridiplantae</taxon>
        <taxon>Streptophyta</taxon>
        <taxon>Embryophyta</taxon>
        <taxon>Tracheophyta</taxon>
        <taxon>Spermatophyta</taxon>
        <taxon>Magnoliopsida</taxon>
        <taxon>eudicotyledons</taxon>
        <taxon>Gunneridae</taxon>
        <taxon>Pentapetalae</taxon>
        <taxon>asterids</taxon>
        <taxon>lamiids</taxon>
        <taxon>Lamiales</taxon>
        <taxon>Oleaceae</taxon>
        <taxon>Forsythieae</taxon>
        <taxon>Forsythia</taxon>
    </lineage>
</organism>
<keyword evidence="3" id="KW-1185">Reference proteome</keyword>
<sequence length="121" mass="13716">MATTARKENGYGVHTKKPINHNSKKENSAIPMMFTSKTQLNSSTTIDGVHWRYSEVLVGDLRQKVNDTVSIFSNAWRFNYSAQEINSEKVLTTETIGFEEDHQSVNKYLPSSFASILRSLD</sequence>
<name>A0ABD1VLS7_9LAMI</name>
<reference evidence="3" key="1">
    <citation type="submission" date="2024-07" db="EMBL/GenBank/DDBJ databases">
        <title>Two chromosome-level genome assemblies of Korean endemic species Abeliophyllum distichum and Forsythia ovata (Oleaceae).</title>
        <authorList>
            <person name="Jang H."/>
        </authorList>
    </citation>
    <scope>NUCLEOTIDE SEQUENCE [LARGE SCALE GENOMIC DNA]</scope>
</reference>
<evidence type="ECO:0000256" key="1">
    <source>
        <dbReference type="SAM" id="MobiDB-lite"/>
    </source>
</evidence>
<dbReference type="Proteomes" id="UP001604277">
    <property type="component" value="Unassembled WGS sequence"/>
</dbReference>
<protein>
    <submittedName>
        <fullName evidence="2">Uncharacterized protein</fullName>
    </submittedName>
</protein>
<feature type="region of interest" description="Disordered" evidence="1">
    <location>
        <begin position="1"/>
        <end position="28"/>
    </location>
</feature>
<evidence type="ECO:0000313" key="2">
    <source>
        <dbReference type="EMBL" id="KAL2538300.1"/>
    </source>
</evidence>
<gene>
    <name evidence="2" type="ORF">Fot_19691</name>
</gene>
<comment type="caution">
    <text evidence="2">The sequence shown here is derived from an EMBL/GenBank/DDBJ whole genome shotgun (WGS) entry which is preliminary data.</text>
</comment>